<keyword evidence="8" id="KW-1185">Reference proteome</keyword>
<sequence>MLDQLFSNKQQKQKIEDLERIVAQLTHENTQLKAQADDLNHKLVHSQAQLNDNTDNQLLQCAMHGLSQIQGIRETVLQSFIDIDRESQSINRVNKSFETSESSLKNILQGMESLASNMGDMTNNISGLSQMADNINTFVTTISKISDQTNLLALNAAIEAARAGEAGRGFSVVADEVRALANNTNESANEVSDLVKKIIDTTQLTVNAVSVIQDSNHNLSGSISHLNDEYKDIVSSCGSMKNTIMSATTQTFLQTVKLDHVVWKGDVYNHLVGIDKQPIDSFADHASCRLGKWLKGDGAKQFSDNSAFKRIDAPHKEVHRAGVEAMMLFSSGDKQAVIAQLNKMESASSDVMALLDQLAQRDY</sequence>
<keyword evidence="2 3" id="KW-0807">Transducer</keyword>
<dbReference type="GO" id="GO:0016020">
    <property type="term" value="C:membrane"/>
    <property type="evidence" value="ECO:0007669"/>
    <property type="project" value="UniProtKB-SubCell"/>
</dbReference>
<reference evidence="9" key="2">
    <citation type="submission" date="2019-06" db="EMBL/GenBank/DDBJ databases">
        <title>Co-occurence of chitin degradation, pigmentation and bioactivity in marine Pseudoalteromonas.</title>
        <authorList>
            <person name="Sonnenschein E.C."/>
            <person name="Bech P.K."/>
        </authorList>
    </citation>
    <scope>NUCLEOTIDE SEQUENCE [LARGE SCALE GENOMIC DNA]</scope>
    <source>
        <strain evidence="9">S3790</strain>
    </source>
</reference>
<dbReference type="Gene3D" id="6.10.250.3200">
    <property type="match status" value="1"/>
</dbReference>
<evidence type="ECO:0000256" key="4">
    <source>
        <dbReference type="SAM" id="Coils"/>
    </source>
</evidence>
<keyword evidence="4" id="KW-0175">Coiled coil</keyword>
<dbReference type="PANTHER" id="PTHR32089:SF112">
    <property type="entry name" value="LYSOZYME-LIKE PROTEIN-RELATED"/>
    <property type="match status" value="1"/>
</dbReference>
<dbReference type="PANTHER" id="PTHR32089">
    <property type="entry name" value="METHYL-ACCEPTING CHEMOTAXIS PROTEIN MCPB"/>
    <property type="match status" value="1"/>
</dbReference>
<dbReference type="InterPro" id="IPR004089">
    <property type="entry name" value="MCPsignal_dom"/>
</dbReference>
<organism evidence="6 9">
    <name type="scientific">Pseudoalteromonas aurantia</name>
    <dbReference type="NCBI Taxonomy" id="43654"/>
    <lineage>
        <taxon>Bacteria</taxon>
        <taxon>Pseudomonadati</taxon>
        <taxon>Pseudomonadota</taxon>
        <taxon>Gammaproteobacteria</taxon>
        <taxon>Alteromonadales</taxon>
        <taxon>Pseudoalteromonadaceae</taxon>
        <taxon>Pseudoalteromonas</taxon>
    </lineage>
</organism>
<comment type="caution">
    <text evidence="6">The sequence shown here is derived from an EMBL/GenBank/DDBJ whole genome shotgun (WGS) entry which is preliminary data.</text>
</comment>
<dbReference type="GO" id="GO:0006935">
    <property type="term" value="P:chemotaxis"/>
    <property type="evidence" value="ECO:0007669"/>
    <property type="project" value="UniProtKB-ARBA"/>
</dbReference>
<reference evidence="6" key="3">
    <citation type="submission" date="2019-09" db="EMBL/GenBank/DDBJ databases">
        <title>Co-occurence of chitin degradation, pigmentation and bioactivity in marine Pseudoalteromonas.</title>
        <authorList>
            <person name="Sonnenschein E.C."/>
            <person name="Bech P.K."/>
        </authorList>
    </citation>
    <scope>NUCLEOTIDE SEQUENCE</scope>
    <source>
        <strain evidence="6">S3790</strain>
        <strain evidence="7 8">S3895</strain>
    </source>
</reference>
<evidence type="ECO:0000313" key="6">
    <source>
        <dbReference type="EMBL" id="TMO67041.1"/>
    </source>
</evidence>
<evidence type="ECO:0000259" key="5">
    <source>
        <dbReference type="PROSITE" id="PS50111"/>
    </source>
</evidence>
<dbReference type="RefSeq" id="WP_138592604.1">
    <property type="nucleotide sequence ID" value="NZ_PNBW01000080.1"/>
</dbReference>
<evidence type="ECO:0000313" key="8">
    <source>
        <dbReference type="Proteomes" id="UP000307164"/>
    </source>
</evidence>
<evidence type="ECO:0000256" key="2">
    <source>
        <dbReference type="ARBA" id="ARBA00023224"/>
    </source>
</evidence>
<dbReference type="Proteomes" id="UP000307164">
    <property type="component" value="Unassembled WGS sequence"/>
</dbReference>
<dbReference type="InterPro" id="IPR025991">
    <property type="entry name" value="Chemoreceptor_zinc-bind_dom"/>
</dbReference>
<feature type="domain" description="Methyl-accepting transducer" evidence="5">
    <location>
        <begin position="67"/>
        <end position="251"/>
    </location>
</feature>
<dbReference type="Proteomes" id="UP000307217">
    <property type="component" value="Unassembled WGS sequence"/>
</dbReference>
<dbReference type="GO" id="GO:0007165">
    <property type="term" value="P:signal transduction"/>
    <property type="evidence" value="ECO:0007669"/>
    <property type="project" value="UniProtKB-KW"/>
</dbReference>
<reference evidence="6 9" key="1">
    <citation type="submission" date="2018-01" db="EMBL/GenBank/DDBJ databases">
        <authorList>
            <person name="Paulsen S."/>
            <person name="Gram L.K."/>
        </authorList>
    </citation>
    <scope>NUCLEOTIDE SEQUENCE [LARGE SCALE GENOMIC DNA]</scope>
    <source>
        <strain evidence="6 9">S3790</strain>
        <strain evidence="7">S3895</strain>
    </source>
</reference>
<dbReference type="SUPFAM" id="SSF58104">
    <property type="entry name" value="Methyl-accepting chemotaxis protein (MCP) signaling domain"/>
    <property type="match status" value="1"/>
</dbReference>
<evidence type="ECO:0000256" key="3">
    <source>
        <dbReference type="PROSITE-ProRule" id="PRU00284"/>
    </source>
</evidence>
<evidence type="ECO:0000313" key="9">
    <source>
        <dbReference type="Proteomes" id="UP000307217"/>
    </source>
</evidence>
<proteinExistence type="predicted"/>
<name>A0A5S3V6R1_9GAMM</name>
<dbReference type="Pfam" id="PF13682">
    <property type="entry name" value="CZB"/>
    <property type="match status" value="1"/>
</dbReference>
<evidence type="ECO:0000313" key="7">
    <source>
        <dbReference type="EMBL" id="TMO72360.1"/>
    </source>
</evidence>
<dbReference type="OrthoDB" id="9808588at2"/>
<dbReference type="SMART" id="SM00283">
    <property type="entry name" value="MA"/>
    <property type="match status" value="1"/>
</dbReference>
<comment type="subcellular location">
    <subcellularLocation>
        <location evidence="1">Membrane</location>
    </subcellularLocation>
</comment>
<evidence type="ECO:0000256" key="1">
    <source>
        <dbReference type="ARBA" id="ARBA00004370"/>
    </source>
</evidence>
<accession>A0A5S3V6R1</accession>
<dbReference type="Pfam" id="PF00015">
    <property type="entry name" value="MCPsignal"/>
    <property type="match status" value="1"/>
</dbReference>
<gene>
    <name evidence="6" type="ORF">CWC19_14900</name>
    <name evidence="7" type="ORF">CWC20_15390</name>
</gene>
<dbReference type="PROSITE" id="PS50111">
    <property type="entry name" value="CHEMOTAXIS_TRANSDUC_2"/>
    <property type="match status" value="1"/>
</dbReference>
<dbReference type="Gene3D" id="1.20.120.30">
    <property type="entry name" value="Aspartate receptor, ligand-binding domain"/>
    <property type="match status" value="1"/>
</dbReference>
<dbReference type="CDD" id="cd14686">
    <property type="entry name" value="bZIP"/>
    <property type="match status" value="1"/>
</dbReference>
<dbReference type="EMBL" id="PNBW01000080">
    <property type="protein sequence ID" value="TMO72360.1"/>
    <property type="molecule type" value="Genomic_DNA"/>
</dbReference>
<dbReference type="AlphaFoldDB" id="A0A5S3V6R1"/>
<feature type="coiled-coil region" evidence="4">
    <location>
        <begin position="8"/>
        <end position="49"/>
    </location>
</feature>
<protein>
    <submittedName>
        <fullName evidence="6">Chemotaxis protein</fullName>
    </submittedName>
</protein>
<dbReference type="EMBL" id="PNBX01000063">
    <property type="protein sequence ID" value="TMO67041.1"/>
    <property type="molecule type" value="Genomic_DNA"/>
</dbReference>